<dbReference type="Pfam" id="PF00512">
    <property type="entry name" value="HisKA"/>
    <property type="match status" value="1"/>
</dbReference>
<dbReference type="InterPro" id="IPR013656">
    <property type="entry name" value="PAS_4"/>
</dbReference>
<gene>
    <name evidence="12" type="ordered locus">Desti_4940</name>
</gene>
<evidence type="ECO:0000256" key="6">
    <source>
        <dbReference type="ARBA" id="ARBA00022777"/>
    </source>
</evidence>
<evidence type="ECO:0000313" key="13">
    <source>
        <dbReference type="Proteomes" id="UP000006055"/>
    </source>
</evidence>
<feature type="domain" description="PAS" evidence="10">
    <location>
        <begin position="17"/>
        <end position="68"/>
    </location>
</feature>
<dbReference type="InterPro" id="IPR035965">
    <property type="entry name" value="PAS-like_dom_sf"/>
</dbReference>
<dbReference type="SUPFAM" id="SSF55874">
    <property type="entry name" value="ATPase domain of HSP90 chaperone/DNA topoisomerase II/histidine kinase"/>
    <property type="match status" value="1"/>
</dbReference>
<sequence>MNTEVGENLNETARDRHEKLFEMLLETIPSSVLLIDRDMRIVSANRNFLQKSRRCRNEAIGRKLGELLPAAIIEFMDISSKVRQVFVNGRATRGERLVYRAPGIPMTIYYYSILPFSWKGHVENAVLLMEDVTEQVRLSEEVRRAERHLASVVESATDLVLSTDANGRVLTWNTAAERLSGSTLEDVQQRLFLDWCAPEHRQELREVFNRFRSGASSQTGEWDMVASSGKRIPISWVFSPMKDETGLLVGMVAVGRDLSEHRKLERQLRQSQKLAALGVMAGGIAHEVRNPLAICYSAAQFLNECTFESEFHAECVERILANIQKASVIIENLLRFARPSAATDMTIVDVVAICQDTLKLIDNQAKIQKISICVNLDVEQALVRGNASLLQQVFLNLFLNAMNAMPDGGTLSLFLEKCGGEFLLGIVDTGHGIPKDDIENIFDPFYTRAPVGKGTGLGLSICYSILKQHSGSLQVESVQGKGSTFTVKLVSAED</sequence>
<evidence type="ECO:0000256" key="4">
    <source>
        <dbReference type="ARBA" id="ARBA00022679"/>
    </source>
</evidence>
<dbReference type="SMART" id="SM00388">
    <property type="entry name" value="HisKA"/>
    <property type="match status" value="1"/>
</dbReference>
<dbReference type="PROSITE" id="PS50113">
    <property type="entry name" value="PAC"/>
    <property type="match status" value="1"/>
</dbReference>
<dbReference type="SMART" id="SM00086">
    <property type="entry name" value="PAC"/>
    <property type="match status" value="2"/>
</dbReference>
<organism evidence="12 13">
    <name type="scientific">Desulfomonile tiedjei (strain ATCC 49306 / DSM 6799 / DCB-1)</name>
    <dbReference type="NCBI Taxonomy" id="706587"/>
    <lineage>
        <taxon>Bacteria</taxon>
        <taxon>Pseudomonadati</taxon>
        <taxon>Thermodesulfobacteriota</taxon>
        <taxon>Desulfomonilia</taxon>
        <taxon>Desulfomonilales</taxon>
        <taxon>Desulfomonilaceae</taxon>
        <taxon>Desulfomonile</taxon>
    </lineage>
</organism>
<dbReference type="PANTHER" id="PTHR43065:SF10">
    <property type="entry name" value="PEROXIDE STRESS-ACTIVATED HISTIDINE KINASE MAK3"/>
    <property type="match status" value="1"/>
</dbReference>
<dbReference type="PROSITE" id="PS50112">
    <property type="entry name" value="PAS"/>
    <property type="match status" value="2"/>
</dbReference>
<dbReference type="InterPro" id="IPR005467">
    <property type="entry name" value="His_kinase_dom"/>
</dbReference>
<protein>
    <recommendedName>
        <fullName evidence="2">histidine kinase</fullName>
        <ecNumber evidence="2">2.7.13.3</ecNumber>
    </recommendedName>
</protein>
<dbReference type="Gene3D" id="3.30.450.20">
    <property type="entry name" value="PAS domain"/>
    <property type="match status" value="2"/>
</dbReference>
<dbReference type="SUPFAM" id="SSF47384">
    <property type="entry name" value="Homodimeric domain of signal transducing histidine kinase"/>
    <property type="match status" value="1"/>
</dbReference>
<evidence type="ECO:0000256" key="1">
    <source>
        <dbReference type="ARBA" id="ARBA00000085"/>
    </source>
</evidence>
<dbReference type="SMART" id="SM00387">
    <property type="entry name" value="HATPase_c"/>
    <property type="match status" value="1"/>
</dbReference>
<evidence type="ECO:0000256" key="5">
    <source>
        <dbReference type="ARBA" id="ARBA00022741"/>
    </source>
</evidence>
<dbReference type="Proteomes" id="UP000006055">
    <property type="component" value="Chromosome"/>
</dbReference>
<evidence type="ECO:0000259" key="9">
    <source>
        <dbReference type="PROSITE" id="PS50109"/>
    </source>
</evidence>
<dbReference type="HOGENOM" id="CLU_000445_114_39_7"/>
<evidence type="ECO:0000256" key="3">
    <source>
        <dbReference type="ARBA" id="ARBA00022553"/>
    </source>
</evidence>
<dbReference type="InterPro" id="IPR001610">
    <property type="entry name" value="PAC"/>
</dbReference>
<dbReference type="GO" id="GO:0000155">
    <property type="term" value="F:phosphorelay sensor kinase activity"/>
    <property type="evidence" value="ECO:0007669"/>
    <property type="project" value="InterPro"/>
</dbReference>
<dbReference type="InterPro" id="IPR036097">
    <property type="entry name" value="HisK_dim/P_sf"/>
</dbReference>
<keyword evidence="8" id="KW-0902">Two-component regulatory system</keyword>
<keyword evidence="5" id="KW-0547">Nucleotide-binding</keyword>
<keyword evidence="4" id="KW-0808">Transferase</keyword>
<proteinExistence type="predicted"/>
<keyword evidence="6" id="KW-0418">Kinase</keyword>
<dbReference type="InterPro" id="IPR004358">
    <property type="entry name" value="Sig_transdc_His_kin-like_C"/>
</dbReference>
<dbReference type="Pfam" id="PF02518">
    <property type="entry name" value="HATPase_c"/>
    <property type="match status" value="1"/>
</dbReference>
<dbReference type="InterPro" id="IPR013767">
    <property type="entry name" value="PAS_fold"/>
</dbReference>
<dbReference type="eggNOG" id="COG5002">
    <property type="taxonomic scope" value="Bacteria"/>
</dbReference>
<dbReference type="OrthoDB" id="5416062at2"/>
<dbReference type="AlphaFoldDB" id="I4CDB3"/>
<dbReference type="NCBIfam" id="TIGR00229">
    <property type="entry name" value="sensory_box"/>
    <property type="match status" value="1"/>
</dbReference>
<dbReference type="PROSITE" id="PS50109">
    <property type="entry name" value="HIS_KIN"/>
    <property type="match status" value="1"/>
</dbReference>
<name>I4CDB3_DESTA</name>
<dbReference type="Gene3D" id="1.10.287.130">
    <property type="match status" value="1"/>
</dbReference>
<dbReference type="STRING" id="706587.Desti_4940"/>
<feature type="domain" description="PAS" evidence="10">
    <location>
        <begin position="145"/>
        <end position="215"/>
    </location>
</feature>
<dbReference type="EC" id="2.7.13.3" evidence="2"/>
<dbReference type="Pfam" id="PF00989">
    <property type="entry name" value="PAS"/>
    <property type="match status" value="1"/>
</dbReference>
<dbReference type="Gene3D" id="3.30.565.10">
    <property type="entry name" value="Histidine kinase-like ATPase, C-terminal domain"/>
    <property type="match status" value="1"/>
</dbReference>
<accession>I4CDB3</accession>
<dbReference type="InterPro" id="IPR003594">
    <property type="entry name" value="HATPase_dom"/>
</dbReference>
<dbReference type="SUPFAM" id="SSF55785">
    <property type="entry name" value="PYP-like sensor domain (PAS domain)"/>
    <property type="match status" value="2"/>
</dbReference>
<dbReference type="RefSeq" id="WP_014812659.1">
    <property type="nucleotide sequence ID" value="NC_018025.1"/>
</dbReference>
<dbReference type="InterPro" id="IPR000014">
    <property type="entry name" value="PAS"/>
</dbReference>
<dbReference type="CDD" id="cd00082">
    <property type="entry name" value="HisKA"/>
    <property type="match status" value="1"/>
</dbReference>
<evidence type="ECO:0000256" key="2">
    <source>
        <dbReference type="ARBA" id="ARBA00012438"/>
    </source>
</evidence>
<dbReference type="InterPro" id="IPR036890">
    <property type="entry name" value="HATPase_C_sf"/>
</dbReference>
<evidence type="ECO:0000256" key="7">
    <source>
        <dbReference type="ARBA" id="ARBA00022840"/>
    </source>
</evidence>
<dbReference type="GO" id="GO:0005524">
    <property type="term" value="F:ATP binding"/>
    <property type="evidence" value="ECO:0007669"/>
    <property type="project" value="UniProtKB-KW"/>
</dbReference>
<evidence type="ECO:0000313" key="12">
    <source>
        <dbReference type="EMBL" id="AFM27554.1"/>
    </source>
</evidence>
<keyword evidence="3" id="KW-0597">Phosphoprotein</keyword>
<dbReference type="SMART" id="SM00091">
    <property type="entry name" value="PAS"/>
    <property type="match status" value="2"/>
</dbReference>
<feature type="domain" description="Histidine kinase" evidence="9">
    <location>
        <begin position="283"/>
        <end position="493"/>
    </location>
</feature>
<dbReference type="CDD" id="cd00130">
    <property type="entry name" value="PAS"/>
    <property type="match status" value="2"/>
</dbReference>
<comment type="catalytic activity">
    <reaction evidence="1">
        <text>ATP + protein L-histidine = ADP + protein N-phospho-L-histidine.</text>
        <dbReference type="EC" id="2.7.13.3"/>
    </reaction>
</comment>
<keyword evidence="13" id="KW-1185">Reference proteome</keyword>
<feature type="domain" description="PAC" evidence="11">
    <location>
        <begin position="218"/>
        <end position="270"/>
    </location>
</feature>
<evidence type="ECO:0000256" key="8">
    <source>
        <dbReference type="ARBA" id="ARBA00023012"/>
    </source>
</evidence>
<dbReference type="EMBL" id="CP003360">
    <property type="protein sequence ID" value="AFM27554.1"/>
    <property type="molecule type" value="Genomic_DNA"/>
</dbReference>
<dbReference type="PANTHER" id="PTHR43065">
    <property type="entry name" value="SENSOR HISTIDINE KINASE"/>
    <property type="match status" value="1"/>
</dbReference>
<dbReference type="PRINTS" id="PR00344">
    <property type="entry name" value="BCTRLSENSOR"/>
</dbReference>
<dbReference type="InterPro" id="IPR000700">
    <property type="entry name" value="PAS-assoc_C"/>
</dbReference>
<dbReference type="InterPro" id="IPR003661">
    <property type="entry name" value="HisK_dim/P_dom"/>
</dbReference>
<dbReference type="KEGG" id="dti:Desti_4940"/>
<keyword evidence="7" id="KW-0067">ATP-binding</keyword>
<reference evidence="13" key="1">
    <citation type="submission" date="2012-06" db="EMBL/GenBank/DDBJ databases">
        <title>Complete sequence of chromosome of Desulfomonile tiedjei DSM 6799.</title>
        <authorList>
            <person name="Lucas S."/>
            <person name="Copeland A."/>
            <person name="Lapidus A."/>
            <person name="Glavina del Rio T."/>
            <person name="Dalin E."/>
            <person name="Tice H."/>
            <person name="Bruce D."/>
            <person name="Goodwin L."/>
            <person name="Pitluck S."/>
            <person name="Peters L."/>
            <person name="Ovchinnikova G."/>
            <person name="Zeytun A."/>
            <person name="Lu M."/>
            <person name="Kyrpides N."/>
            <person name="Mavromatis K."/>
            <person name="Ivanova N."/>
            <person name="Brettin T."/>
            <person name="Detter J.C."/>
            <person name="Han C."/>
            <person name="Larimer F."/>
            <person name="Land M."/>
            <person name="Hauser L."/>
            <person name="Markowitz V."/>
            <person name="Cheng J.-F."/>
            <person name="Hugenholtz P."/>
            <person name="Woyke T."/>
            <person name="Wu D."/>
            <person name="Spring S."/>
            <person name="Schroeder M."/>
            <person name="Brambilla E."/>
            <person name="Klenk H.-P."/>
            <person name="Eisen J.A."/>
        </authorList>
    </citation>
    <scope>NUCLEOTIDE SEQUENCE [LARGE SCALE GENOMIC DNA]</scope>
    <source>
        <strain evidence="13">ATCC 49306 / DSM 6799 / DCB-1</strain>
    </source>
</reference>
<dbReference type="Pfam" id="PF08448">
    <property type="entry name" value="PAS_4"/>
    <property type="match status" value="1"/>
</dbReference>
<evidence type="ECO:0000259" key="11">
    <source>
        <dbReference type="PROSITE" id="PS50113"/>
    </source>
</evidence>
<evidence type="ECO:0000259" key="10">
    <source>
        <dbReference type="PROSITE" id="PS50112"/>
    </source>
</evidence>